<gene>
    <name evidence="10" type="ORF">H8E19_18530</name>
</gene>
<reference evidence="10 11" key="1">
    <citation type="submission" date="2020-08" db="EMBL/GenBank/DDBJ databases">
        <title>Bridging the membrane lipid divide: bacteria of the FCB group superphylum have the potential to synthesize archaeal ether lipids.</title>
        <authorList>
            <person name="Villanueva L."/>
            <person name="Von Meijenfeldt F.A.B."/>
            <person name="Westbye A.B."/>
            <person name="Yadav S."/>
            <person name="Hopmans E.C."/>
            <person name="Dutilh B.E."/>
            <person name="Sinninghe Damste J.S."/>
        </authorList>
    </citation>
    <scope>NUCLEOTIDE SEQUENCE [LARGE SCALE GENOMIC DNA]</scope>
    <source>
        <strain evidence="10">NIOZ-UU27</strain>
    </source>
</reference>
<dbReference type="InterPro" id="IPR049577">
    <property type="entry name" value="GMPP_N"/>
</dbReference>
<dbReference type="Proteomes" id="UP000650524">
    <property type="component" value="Unassembled WGS sequence"/>
</dbReference>
<comment type="catalytic activity">
    <reaction evidence="7">
        <text>alpha-D-mannose 1-phosphate + GTP + H(+) = GDP-alpha-D-mannose + diphosphate</text>
        <dbReference type="Rhea" id="RHEA:15229"/>
        <dbReference type="ChEBI" id="CHEBI:15378"/>
        <dbReference type="ChEBI" id="CHEBI:33019"/>
        <dbReference type="ChEBI" id="CHEBI:37565"/>
        <dbReference type="ChEBI" id="CHEBI:57527"/>
        <dbReference type="ChEBI" id="CHEBI:58409"/>
        <dbReference type="EC" id="2.7.7.13"/>
    </reaction>
</comment>
<dbReference type="InterPro" id="IPR051161">
    <property type="entry name" value="Mannose-6P_isomerase_type2"/>
</dbReference>
<dbReference type="SUPFAM" id="SSF53448">
    <property type="entry name" value="Nucleotide-diphospho-sugar transferases"/>
    <property type="match status" value="1"/>
</dbReference>
<dbReference type="PANTHER" id="PTHR46390">
    <property type="entry name" value="MANNOSE-1-PHOSPHATE GUANYLYLTRANSFERASE"/>
    <property type="match status" value="1"/>
</dbReference>
<dbReference type="CDD" id="cd02509">
    <property type="entry name" value="GDP-M1P_Guanylyltransferase"/>
    <property type="match status" value="1"/>
</dbReference>
<dbReference type="AlphaFoldDB" id="A0A8J6TAL0"/>
<dbReference type="Pfam" id="PF22640">
    <property type="entry name" value="ManC_GMP_beta-helix"/>
    <property type="match status" value="1"/>
</dbReference>
<accession>A0A8J6TAL0</accession>
<protein>
    <recommendedName>
        <fullName evidence="2">mannose-1-phosphate guanylyltransferase</fullName>
        <ecNumber evidence="2">2.7.7.13</ecNumber>
    </recommendedName>
</protein>
<evidence type="ECO:0000256" key="3">
    <source>
        <dbReference type="ARBA" id="ARBA00022679"/>
    </source>
</evidence>
<dbReference type="InterPro" id="IPR005835">
    <property type="entry name" value="NTP_transferase_dom"/>
</dbReference>
<proteinExistence type="inferred from homology"/>
<dbReference type="Gene3D" id="3.90.550.10">
    <property type="entry name" value="Spore Coat Polysaccharide Biosynthesis Protein SpsA, Chain A"/>
    <property type="match status" value="1"/>
</dbReference>
<feature type="domain" description="Nucleotidyl transferase" evidence="8">
    <location>
        <begin position="3"/>
        <end position="282"/>
    </location>
</feature>
<name>A0A8J6TAL0_9DELT</name>
<dbReference type="PANTHER" id="PTHR46390:SF1">
    <property type="entry name" value="MANNOSE-1-PHOSPHATE GUANYLYLTRANSFERASE"/>
    <property type="match status" value="1"/>
</dbReference>
<sequence length="358" mass="39856">MFAVIMCGGSGTRFWPASRRQRPKQFLDITGKGPMVVETCNRLDSLARDEEIILVLGEKHLEEAKDLFKGRGVHMLAEPVGRNTAPCIGLGAVYAKHLGCEGPVAFLPADHFIGNPSRFLEDLRAAEEVADRGGIVTIGIVPNRPETGYGYIRRDQGQTDVAGRPAYKVLKFVEKPDLEKARGYLTSGEYYWNGGIFVAKPETILKETKEQLPELYEGLQRLARSLENGEFEEEFKDVYGALTGISFDYGIMENTREKVYVIPTECGWSDVGSWESLYELRTSERDKEQNLVDGETILIECEKSFVSGSAGRLVACLGLKDTLIVDTPDALLVADLNRSQDIRKIVDRLKESGKNKLL</sequence>
<dbReference type="EC" id="2.7.7.13" evidence="2"/>
<dbReference type="GO" id="GO:0004475">
    <property type="term" value="F:mannose-1-phosphate guanylyltransferase (GTP) activity"/>
    <property type="evidence" value="ECO:0007669"/>
    <property type="project" value="UniProtKB-EC"/>
</dbReference>
<comment type="caution">
    <text evidence="10">The sequence shown here is derived from an EMBL/GenBank/DDBJ whole genome shotgun (WGS) entry which is preliminary data.</text>
</comment>
<dbReference type="SUPFAM" id="SSF159283">
    <property type="entry name" value="Guanosine diphospho-D-mannose pyrophosphorylase/mannose-6-phosphate isomerase linker domain"/>
    <property type="match status" value="1"/>
</dbReference>
<keyword evidence="6" id="KW-0342">GTP-binding</keyword>
<dbReference type="Pfam" id="PF00483">
    <property type="entry name" value="NTP_transferase"/>
    <property type="match status" value="1"/>
</dbReference>
<dbReference type="EMBL" id="JACNJD010000382">
    <property type="protein sequence ID" value="MBC8179406.1"/>
    <property type="molecule type" value="Genomic_DNA"/>
</dbReference>
<evidence type="ECO:0000256" key="6">
    <source>
        <dbReference type="ARBA" id="ARBA00023134"/>
    </source>
</evidence>
<feature type="domain" description="MannoseP isomerase/GMP-like beta-helix" evidence="9">
    <location>
        <begin position="294"/>
        <end position="349"/>
    </location>
</feature>
<evidence type="ECO:0000313" key="10">
    <source>
        <dbReference type="EMBL" id="MBC8179406.1"/>
    </source>
</evidence>
<keyword evidence="4 10" id="KW-0548">Nucleotidyltransferase</keyword>
<evidence type="ECO:0000256" key="5">
    <source>
        <dbReference type="ARBA" id="ARBA00022741"/>
    </source>
</evidence>
<dbReference type="GO" id="GO:0005525">
    <property type="term" value="F:GTP binding"/>
    <property type="evidence" value="ECO:0007669"/>
    <property type="project" value="UniProtKB-KW"/>
</dbReference>
<dbReference type="InterPro" id="IPR054566">
    <property type="entry name" value="ManC/GMP-like_b-helix"/>
</dbReference>
<evidence type="ECO:0000313" key="11">
    <source>
        <dbReference type="Proteomes" id="UP000650524"/>
    </source>
</evidence>
<evidence type="ECO:0000256" key="1">
    <source>
        <dbReference type="ARBA" id="ARBA00006115"/>
    </source>
</evidence>
<organism evidence="10 11">
    <name type="scientific">Candidatus Desulfacyla euxinica</name>
    <dbReference type="NCBI Taxonomy" id="2841693"/>
    <lineage>
        <taxon>Bacteria</taxon>
        <taxon>Deltaproteobacteria</taxon>
        <taxon>Candidatus Desulfacyla</taxon>
    </lineage>
</organism>
<dbReference type="InterPro" id="IPR029044">
    <property type="entry name" value="Nucleotide-diphossugar_trans"/>
</dbReference>
<keyword evidence="5" id="KW-0547">Nucleotide-binding</keyword>
<evidence type="ECO:0000256" key="7">
    <source>
        <dbReference type="ARBA" id="ARBA00047343"/>
    </source>
</evidence>
<evidence type="ECO:0000256" key="4">
    <source>
        <dbReference type="ARBA" id="ARBA00022695"/>
    </source>
</evidence>
<evidence type="ECO:0000259" key="9">
    <source>
        <dbReference type="Pfam" id="PF22640"/>
    </source>
</evidence>
<dbReference type="GO" id="GO:0009298">
    <property type="term" value="P:GDP-mannose biosynthetic process"/>
    <property type="evidence" value="ECO:0007669"/>
    <property type="project" value="TreeGrafter"/>
</dbReference>
<evidence type="ECO:0000259" key="8">
    <source>
        <dbReference type="Pfam" id="PF00483"/>
    </source>
</evidence>
<dbReference type="FunFam" id="3.90.550.10:FF:000046">
    <property type="entry name" value="Mannose-1-phosphate guanylyltransferase (GDP)"/>
    <property type="match status" value="1"/>
</dbReference>
<keyword evidence="3" id="KW-0808">Transferase</keyword>
<evidence type="ECO:0000256" key="2">
    <source>
        <dbReference type="ARBA" id="ARBA00012387"/>
    </source>
</evidence>
<comment type="similarity">
    <text evidence="1">Belongs to the mannose-6-phosphate isomerase type 2 family.</text>
</comment>